<feature type="domain" description="Major facilitator superfamily (MFS) profile" evidence="6">
    <location>
        <begin position="28"/>
        <end position="429"/>
    </location>
</feature>
<dbReference type="SUPFAM" id="SSF103473">
    <property type="entry name" value="MFS general substrate transporter"/>
    <property type="match status" value="1"/>
</dbReference>
<reference evidence="7" key="1">
    <citation type="journal article" date="2020" name="mSystems">
        <title>Genome- and Community-Level Interaction Insights into Carbon Utilization and Element Cycling Functions of Hydrothermarchaeota in Hydrothermal Sediment.</title>
        <authorList>
            <person name="Zhou Z."/>
            <person name="Liu Y."/>
            <person name="Xu W."/>
            <person name="Pan J."/>
            <person name="Luo Z.H."/>
            <person name="Li M."/>
        </authorList>
    </citation>
    <scope>NUCLEOTIDE SEQUENCE [LARGE SCALE GENOMIC DNA]</scope>
    <source>
        <strain evidence="7">SpSt-855</strain>
    </source>
</reference>
<dbReference type="Pfam" id="PF07690">
    <property type="entry name" value="MFS_1"/>
    <property type="match status" value="1"/>
</dbReference>
<feature type="transmembrane region" description="Helical" evidence="5">
    <location>
        <begin position="283"/>
        <end position="304"/>
    </location>
</feature>
<sequence length="442" mass="47698">MAAQGTKSDSFFRTLGSGNKTSHQRWVICTLLFFATVIAYVDRGVLAYLEKFLQSIIPGLNSVKYGYILSGFTVAYAIGMVVAGGLTDKLGTRKAFAIAIGLWSIAAMLPGAAFSVITLGIAMFLLGIGEAANFPACIKTVAEWFPKRERALATGIFNSGANIGNIVVPLIVPTLVALVTWRGAFVVTGGLGIVWLSIWLIYYRRPEHHRSVSQAELQLILSDPVEKLEKVPWKRVLPCKETWAFSIGKFLTDPIWWFYLFWLPRYLQTTFGLSLSSNRLPLVIVYSISIVGSVGGGWISSLLLNSGRSLNVSRKTAMLICALCVVPVFAAPFIHNLWAVVALIGLATAAHQGWSANLFTLPSDVFPKSAVGSVIGIGGMSGAIGGALFQLATGYIVYFTHSYIPLFGIACAAYVLALLIIHSMTPKLAPAQLNLNEGRTTA</sequence>
<dbReference type="Gene3D" id="1.20.1250.20">
    <property type="entry name" value="MFS general substrate transporter like domains"/>
    <property type="match status" value="2"/>
</dbReference>
<keyword evidence="4 5" id="KW-0472">Membrane</keyword>
<proteinExistence type="predicted"/>
<feature type="transmembrane region" description="Helical" evidence="5">
    <location>
        <begin position="183"/>
        <end position="203"/>
    </location>
</feature>
<dbReference type="InterPro" id="IPR020846">
    <property type="entry name" value="MFS_dom"/>
</dbReference>
<name>A0A7V4XTU2_9BACT</name>
<evidence type="ECO:0000256" key="4">
    <source>
        <dbReference type="ARBA" id="ARBA00023136"/>
    </source>
</evidence>
<evidence type="ECO:0000259" key="6">
    <source>
        <dbReference type="PROSITE" id="PS50850"/>
    </source>
</evidence>
<feature type="transmembrane region" description="Helical" evidence="5">
    <location>
        <begin position="26"/>
        <end position="45"/>
    </location>
</feature>
<dbReference type="GO" id="GO:0015134">
    <property type="term" value="F:hexuronate transmembrane transporter activity"/>
    <property type="evidence" value="ECO:0007669"/>
    <property type="project" value="TreeGrafter"/>
</dbReference>
<feature type="transmembrane region" description="Helical" evidence="5">
    <location>
        <begin position="65"/>
        <end position="86"/>
    </location>
</feature>
<dbReference type="AlphaFoldDB" id="A0A7V4XTU2"/>
<dbReference type="EMBL" id="DTKL01000063">
    <property type="protein sequence ID" value="HGY95048.1"/>
    <property type="molecule type" value="Genomic_DNA"/>
</dbReference>
<protein>
    <submittedName>
        <fullName evidence="7">MFS transporter</fullName>
    </submittedName>
</protein>
<keyword evidence="2 5" id="KW-0812">Transmembrane</keyword>
<dbReference type="PANTHER" id="PTHR11662:SF285">
    <property type="entry name" value="HEXURONATE TRANSPORTER"/>
    <property type="match status" value="1"/>
</dbReference>
<evidence type="ECO:0000256" key="2">
    <source>
        <dbReference type="ARBA" id="ARBA00022692"/>
    </source>
</evidence>
<feature type="transmembrane region" description="Helical" evidence="5">
    <location>
        <begin position="243"/>
        <end position="263"/>
    </location>
</feature>
<comment type="subcellular location">
    <subcellularLocation>
        <location evidence="1">Membrane</location>
        <topology evidence="1">Multi-pass membrane protein</topology>
    </subcellularLocation>
</comment>
<dbReference type="InterPro" id="IPR050382">
    <property type="entry name" value="MFS_Na/Anion_cotransporter"/>
</dbReference>
<dbReference type="InterPro" id="IPR036259">
    <property type="entry name" value="MFS_trans_sf"/>
</dbReference>
<feature type="transmembrane region" description="Helical" evidence="5">
    <location>
        <begin position="98"/>
        <end position="126"/>
    </location>
</feature>
<feature type="transmembrane region" description="Helical" evidence="5">
    <location>
        <begin position="371"/>
        <end position="397"/>
    </location>
</feature>
<gene>
    <name evidence="7" type="ORF">ENW50_10275</name>
</gene>
<comment type="caution">
    <text evidence="7">The sequence shown here is derived from an EMBL/GenBank/DDBJ whole genome shotgun (WGS) entry which is preliminary data.</text>
</comment>
<evidence type="ECO:0000313" key="7">
    <source>
        <dbReference type="EMBL" id="HGY95048.1"/>
    </source>
</evidence>
<dbReference type="PROSITE" id="PS50850">
    <property type="entry name" value="MFS"/>
    <property type="match status" value="1"/>
</dbReference>
<accession>A0A7V4XTU2</accession>
<dbReference type="PANTHER" id="PTHR11662">
    <property type="entry name" value="SOLUTE CARRIER FAMILY 17"/>
    <property type="match status" value="1"/>
</dbReference>
<organism evidence="7">
    <name type="scientific">Acidobacterium capsulatum</name>
    <dbReference type="NCBI Taxonomy" id="33075"/>
    <lineage>
        <taxon>Bacteria</taxon>
        <taxon>Pseudomonadati</taxon>
        <taxon>Acidobacteriota</taxon>
        <taxon>Terriglobia</taxon>
        <taxon>Terriglobales</taxon>
        <taxon>Acidobacteriaceae</taxon>
        <taxon>Acidobacterium</taxon>
    </lineage>
</organism>
<feature type="transmembrane region" description="Helical" evidence="5">
    <location>
        <begin position="403"/>
        <end position="421"/>
    </location>
</feature>
<dbReference type="CDD" id="cd17319">
    <property type="entry name" value="MFS_ExuT_GudP_like"/>
    <property type="match status" value="1"/>
</dbReference>
<dbReference type="GO" id="GO:0016020">
    <property type="term" value="C:membrane"/>
    <property type="evidence" value="ECO:0007669"/>
    <property type="project" value="UniProtKB-SubCell"/>
</dbReference>
<feature type="transmembrane region" description="Helical" evidence="5">
    <location>
        <begin position="316"/>
        <end position="334"/>
    </location>
</feature>
<dbReference type="InterPro" id="IPR011701">
    <property type="entry name" value="MFS"/>
</dbReference>
<evidence type="ECO:0000256" key="3">
    <source>
        <dbReference type="ARBA" id="ARBA00022989"/>
    </source>
</evidence>
<evidence type="ECO:0000256" key="1">
    <source>
        <dbReference type="ARBA" id="ARBA00004141"/>
    </source>
</evidence>
<evidence type="ECO:0000256" key="5">
    <source>
        <dbReference type="SAM" id="Phobius"/>
    </source>
</evidence>
<keyword evidence="3 5" id="KW-1133">Transmembrane helix</keyword>